<feature type="region of interest" description="Disordered" evidence="1">
    <location>
        <begin position="110"/>
        <end position="168"/>
    </location>
</feature>
<dbReference type="Proteomes" id="UP000243459">
    <property type="component" value="Chromosome 2"/>
</dbReference>
<name>A0A5P1FJV9_ASPOF</name>
<accession>A0A5P1FJV9</accession>
<dbReference type="EMBL" id="CM007382">
    <property type="protein sequence ID" value="ONK77687.1"/>
    <property type="molecule type" value="Genomic_DNA"/>
</dbReference>
<feature type="region of interest" description="Disordered" evidence="1">
    <location>
        <begin position="40"/>
        <end position="81"/>
    </location>
</feature>
<evidence type="ECO:0000313" key="3">
    <source>
        <dbReference type="Proteomes" id="UP000243459"/>
    </source>
</evidence>
<feature type="compositionally biased region" description="Basic and acidic residues" evidence="1">
    <location>
        <begin position="111"/>
        <end position="123"/>
    </location>
</feature>
<evidence type="ECO:0000313" key="2">
    <source>
        <dbReference type="EMBL" id="ONK77687.1"/>
    </source>
</evidence>
<protein>
    <submittedName>
        <fullName evidence="2">Uncharacterized protein</fullName>
    </submittedName>
</protein>
<evidence type="ECO:0000256" key="1">
    <source>
        <dbReference type="SAM" id="MobiDB-lite"/>
    </source>
</evidence>
<organism evidence="2 3">
    <name type="scientific">Asparagus officinalis</name>
    <name type="common">Garden asparagus</name>
    <dbReference type="NCBI Taxonomy" id="4686"/>
    <lineage>
        <taxon>Eukaryota</taxon>
        <taxon>Viridiplantae</taxon>
        <taxon>Streptophyta</taxon>
        <taxon>Embryophyta</taxon>
        <taxon>Tracheophyta</taxon>
        <taxon>Spermatophyta</taxon>
        <taxon>Magnoliopsida</taxon>
        <taxon>Liliopsida</taxon>
        <taxon>Asparagales</taxon>
        <taxon>Asparagaceae</taxon>
        <taxon>Asparagoideae</taxon>
        <taxon>Asparagus</taxon>
    </lineage>
</organism>
<keyword evidence="3" id="KW-1185">Reference proteome</keyword>
<dbReference type="Gramene" id="ONK77687">
    <property type="protein sequence ID" value="ONK77687"/>
    <property type="gene ID" value="A4U43_C02F9480"/>
</dbReference>
<sequence>MDPLVTQLNRLENMGPIDESSPGGKVMTLVVEEDVVGPSSMFESSCRPSNEPIGVDDGVEGRARTPSNHVENSSDGRILEDMHSISTSTGGIRGKRRVLVDLVNVGFVEESSLRPEPPRRPGKEPLGVVDEVSGKDGISSGPRDGTSERGLNEMSSSDLHQALRAYLD</sequence>
<reference evidence="3" key="1">
    <citation type="journal article" date="2017" name="Nat. Commun.">
        <title>The asparagus genome sheds light on the origin and evolution of a young Y chromosome.</title>
        <authorList>
            <person name="Harkess A."/>
            <person name="Zhou J."/>
            <person name="Xu C."/>
            <person name="Bowers J.E."/>
            <person name="Van der Hulst R."/>
            <person name="Ayyampalayam S."/>
            <person name="Mercati F."/>
            <person name="Riccardi P."/>
            <person name="McKain M.R."/>
            <person name="Kakrana A."/>
            <person name="Tang H."/>
            <person name="Ray J."/>
            <person name="Groenendijk J."/>
            <person name="Arikit S."/>
            <person name="Mathioni S.M."/>
            <person name="Nakano M."/>
            <person name="Shan H."/>
            <person name="Telgmann-Rauber A."/>
            <person name="Kanno A."/>
            <person name="Yue Z."/>
            <person name="Chen H."/>
            <person name="Li W."/>
            <person name="Chen Y."/>
            <person name="Xu X."/>
            <person name="Zhang Y."/>
            <person name="Luo S."/>
            <person name="Chen H."/>
            <person name="Gao J."/>
            <person name="Mao Z."/>
            <person name="Pires J.C."/>
            <person name="Luo M."/>
            <person name="Kudrna D."/>
            <person name="Wing R.A."/>
            <person name="Meyers B.C."/>
            <person name="Yi K."/>
            <person name="Kong H."/>
            <person name="Lavrijsen P."/>
            <person name="Sunseri F."/>
            <person name="Falavigna A."/>
            <person name="Ye Y."/>
            <person name="Leebens-Mack J.H."/>
            <person name="Chen G."/>
        </authorList>
    </citation>
    <scope>NUCLEOTIDE SEQUENCE [LARGE SCALE GENOMIC DNA]</scope>
    <source>
        <strain evidence="3">cv. DH0086</strain>
    </source>
</reference>
<proteinExistence type="predicted"/>
<gene>
    <name evidence="2" type="ORF">A4U43_C02F9480</name>
</gene>
<dbReference type="AlphaFoldDB" id="A0A5P1FJV9"/>
<feature type="compositionally biased region" description="Basic and acidic residues" evidence="1">
    <location>
        <begin position="72"/>
        <end position="81"/>
    </location>
</feature>